<accession>A0AC61D9A7</accession>
<name>A0AC61D9A7_9FIRM</name>
<evidence type="ECO:0000313" key="1">
    <source>
        <dbReference type="EMBL" id="PHV69298.1"/>
    </source>
</evidence>
<organism evidence="1 2">
    <name type="scientific">Sporanaerobium hydrogeniformans</name>
    <dbReference type="NCBI Taxonomy" id="3072179"/>
    <lineage>
        <taxon>Bacteria</taxon>
        <taxon>Bacillati</taxon>
        <taxon>Bacillota</taxon>
        <taxon>Clostridia</taxon>
        <taxon>Lachnospirales</taxon>
        <taxon>Lachnospiraceae</taxon>
        <taxon>Sporanaerobium</taxon>
    </lineage>
</organism>
<reference evidence="1" key="1">
    <citation type="submission" date="2017-10" db="EMBL/GenBank/DDBJ databases">
        <title>Genome sequence of cellulolytic Lachnospiraceae bacterium XHS1971 isolated from hotspring sediment.</title>
        <authorList>
            <person name="Vasudevan G."/>
            <person name="Joshi A.J."/>
            <person name="Hivarkar S."/>
            <person name="Lanjekar V.B."/>
            <person name="Dhakephalkar P.K."/>
            <person name="Dagar S."/>
        </authorList>
    </citation>
    <scope>NUCLEOTIDE SEQUENCE</scope>
    <source>
        <strain evidence="1">XHS1971</strain>
    </source>
</reference>
<dbReference type="EMBL" id="PEDL01000035">
    <property type="protein sequence ID" value="PHV69298.1"/>
    <property type="molecule type" value="Genomic_DNA"/>
</dbReference>
<sequence length="79" mass="8668">MTLLEGVRGKCYSVQDIELEEQLKRRLQMLGLTQGTQIEVLNCKKGGSVIFKVRGTRFAIGKTTAKGILIGGEKDGKDN</sequence>
<comment type="caution">
    <text evidence="1">The sequence shown here is derived from an EMBL/GenBank/DDBJ whole genome shotgun (WGS) entry which is preliminary data.</text>
</comment>
<dbReference type="Proteomes" id="UP000224460">
    <property type="component" value="Unassembled WGS sequence"/>
</dbReference>
<protein>
    <submittedName>
        <fullName evidence="1">Ferrous iron transport protein A</fullName>
    </submittedName>
</protein>
<gene>
    <name evidence="1" type="ORF">CS063_16575</name>
</gene>
<proteinExistence type="predicted"/>
<evidence type="ECO:0000313" key="2">
    <source>
        <dbReference type="Proteomes" id="UP000224460"/>
    </source>
</evidence>
<keyword evidence="2" id="KW-1185">Reference proteome</keyword>